<evidence type="ECO:0000256" key="6">
    <source>
        <dbReference type="ARBA" id="ARBA00022840"/>
    </source>
</evidence>
<name>A0A6P1Y6F8_9SPIR</name>
<dbReference type="EC" id="2.7.1.17" evidence="8 10"/>
<dbReference type="PANTHER" id="PTHR43095:SF5">
    <property type="entry name" value="XYLULOSE KINASE"/>
    <property type="match status" value="1"/>
</dbReference>
<dbReference type="GO" id="GO:0042732">
    <property type="term" value="P:D-xylose metabolic process"/>
    <property type="evidence" value="ECO:0007669"/>
    <property type="project" value="UniProtKB-KW"/>
</dbReference>
<evidence type="ECO:0000256" key="9">
    <source>
        <dbReference type="RuleBase" id="RU003733"/>
    </source>
</evidence>
<evidence type="ECO:0000256" key="7">
    <source>
        <dbReference type="ARBA" id="ARBA00023277"/>
    </source>
</evidence>
<comment type="catalytic activity">
    <reaction evidence="8 10">
        <text>D-xylulose + ATP = D-xylulose 5-phosphate + ADP + H(+)</text>
        <dbReference type="Rhea" id="RHEA:10964"/>
        <dbReference type="ChEBI" id="CHEBI:15378"/>
        <dbReference type="ChEBI" id="CHEBI:17140"/>
        <dbReference type="ChEBI" id="CHEBI:30616"/>
        <dbReference type="ChEBI" id="CHEBI:57737"/>
        <dbReference type="ChEBI" id="CHEBI:456216"/>
        <dbReference type="EC" id="2.7.1.17"/>
    </reaction>
</comment>
<evidence type="ECO:0000256" key="8">
    <source>
        <dbReference type="HAMAP-Rule" id="MF_02220"/>
    </source>
</evidence>
<dbReference type="SUPFAM" id="SSF53067">
    <property type="entry name" value="Actin-like ATPase domain"/>
    <property type="match status" value="2"/>
</dbReference>
<dbReference type="InterPro" id="IPR018483">
    <property type="entry name" value="Carb_kinase_FGGY_CS"/>
</dbReference>
<evidence type="ECO:0000256" key="4">
    <source>
        <dbReference type="ARBA" id="ARBA00022741"/>
    </source>
</evidence>
<dbReference type="KEGG" id="trz:GWP43_06200"/>
<dbReference type="NCBIfam" id="TIGR01312">
    <property type="entry name" value="XylB"/>
    <property type="match status" value="1"/>
</dbReference>
<dbReference type="GO" id="GO:0004856">
    <property type="term" value="F:D-xylulokinase activity"/>
    <property type="evidence" value="ECO:0007669"/>
    <property type="project" value="UniProtKB-UniRule"/>
</dbReference>
<feature type="site" description="Important for activity" evidence="8">
    <location>
        <position position="8"/>
    </location>
</feature>
<keyword evidence="6 8" id="KW-0067">ATP-binding</keyword>
<dbReference type="InterPro" id="IPR050406">
    <property type="entry name" value="FGGY_Carb_Kinase"/>
</dbReference>
<evidence type="ECO:0000259" key="11">
    <source>
        <dbReference type="Pfam" id="PF00370"/>
    </source>
</evidence>
<evidence type="ECO:0000259" key="12">
    <source>
        <dbReference type="Pfam" id="PF02782"/>
    </source>
</evidence>
<dbReference type="Pfam" id="PF02782">
    <property type="entry name" value="FGGY_C"/>
    <property type="match status" value="1"/>
</dbReference>
<dbReference type="CDD" id="cd07809">
    <property type="entry name" value="ASKHA_NBD_FGGY_BaXK-like"/>
    <property type="match status" value="1"/>
</dbReference>
<dbReference type="Pfam" id="PF00370">
    <property type="entry name" value="FGGY_N"/>
    <property type="match status" value="1"/>
</dbReference>
<comment type="similarity">
    <text evidence="1 8 9">Belongs to the FGGY kinase family.</text>
</comment>
<evidence type="ECO:0000256" key="10">
    <source>
        <dbReference type="RuleBase" id="RU364073"/>
    </source>
</evidence>
<feature type="domain" description="Carbohydrate kinase FGGY N-terminal" evidence="11">
    <location>
        <begin position="4"/>
        <end position="247"/>
    </location>
</feature>
<dbReference type="InterPro" id="IPR043129">
    <property type="entry name" value="ATPase_NBD"/>
</dbReference>
<feature type="active site" description="Proton acceptor" evidence="8">
    <location>
        <position position="240"/>
    </location>
</feature>
<dbReference type="Proteomes" id="UP000464374">
    <property type="component" value="Chromosome"/>
</dbReference>
<dbReference type="InterPro" id="IPR000577">
    <property type="entry name" value="Carb_kinase_FGGY"/>
</dbReference>
<dbReference type="GO" id="GO:0005524">
    <property type="term" value="F:ATP binding"/>
    <property type="evidence" value="ECO:0007669"/>
    <property type="project" value="UniProtKB-UniRule"/>
</dbReference>
<sequence>MNIVAGIDLGTQSLKAVLYDYEQKRIVAQASCPLDLISKEDGTREQKTEWYDAALKSVFEKLPCELRSQIQAVGVSGQQHGFVPLDKDGQALYNVKLWNDTSTAEECRILTDKAGGNAEVIKEVGNLMLPGFTAPKILWLKKHFPDGWKNVRYILLPHDYINYVLTGSYVMEAGDASGTALFNPVKRRWSRTLCSLIDEGLYDLLAPLIASDTKAGTVSQKAAGLLGIPEGIPVSSGGGDNMMGAIGTGTVSDGFLTMSMGTSGTLYGYSDKPIADPEHGLSGFCSSTGGWLPLLCTMNCTVATERIRSLFGLPVAEFNRLAAAAEPGAQGVRVLPFFNGERTPNLPKGRASITGLTMTNSNKENICRAAMESAVFALKGGLDAFKKLGFEPKEIRLIGGGAKSPLWRQIAADIMNVSVSVPVSEEAAAMGAAVQALWCLEGGTPERIKSLCAEHIQLSKEKSAEPGNAVCEYEQAYRDYNEILGQLTPLYIHG</sequence>
<dbReference type="PANTHER" id="PTHR43095">
    <property type="entry name" value="SUGAR KINASE"/>
    <property type="match status" value="1"/>
</dbReference>
<protein>
    <recommendedName>
        <fullName evidence="8 10">Xylulose kinase</fullName>
        <shortName evidence="8 10">Xylulokinase</shortName>
        <ecNumber evidence="8 10">2.7.1.17</ecNumber>
    </recommendedName>
</protein>
<dbReference type="PIRSF" id="PIRSF000538">
    <property type="entry name" value="GlpK"/>
    <property type="match status" value="1"/>
</dbReference>
<dbReference type="HAMAP" id="MF_02220">
    <property type="entry name" value="XylB"/>
    <property type="match status" value="1"/>
</dbReference>
<reference evidence="13" key="1">
    <citation type="submission" date="2020-01" db="EMBL/GenBank/DDBJ databases">
        <title>Complete genome sequence of a human oral phylogroup 1 Treponema sp. strain ATCC 700766, originally isolated from periodontitis dental plaque.</title>
        <authorList>
            <person name="Chan Y."/>
            <person name="Huo Y.-B."/>
            <person name="Yu X.-L."/>
            <person name="Zeng H."/>
            <person name="Leung W.-K."/>
            <person name="Watt R.M."/>
        </authorList>
    </citation>
    <scope>NUCLEOTIDE SEQUENCE [LARGE SCALE GENOMIC DNA]</scope>
    <source>
        <strain evidence="13">OMZ 804</strain>
    </source>
</reference>
<dbReference type="InterPro" id="IPR006000">
    <property type="entry name" value="Xylulokinase"/>
</dbReference>
<comment type="function">
    <text evidence="8">Catalyzes the phosphorylation of D-xylulose to D-xylulose 5-phosphate.</text>
</comment>
<accession>A0A6P1Y6F8</accession>
<keyword evidence="4 8" id="KW-0547">Nucleotide-binding</keyword>
<evidence type="ECO:0000256" key="3">
    <source>
        <dbReference type="ARBA" id="ARBA00022679"/>
    </source>
</evidence>
<feature type="domain" description="Carbohydrate kinase FGGY C-terminal" evidence="12">
    <location>
        <begin position="262"/>
        <end position="438"/>
    </location>
</feature>
<dbReference type="AlphaFoldDB" id="A0A6P1Y6F8"/>
<keyword evidence="2 8" id="KW-0859">Xylose metabolism</keyword>
<dbReference type="GO" id="GO:0005998">
    <property type="term" value="P:xylulose catabolic process"/>
    <property type="evidence" value="ECO:0007669"/>
    <property type="project" value="UniProtKB-UniRule"/>
</dbReference>
<dbReference type="InterPro" id="IPR018484">
    <property type="entry name" value="FGGY_N"/>
</dbReference>
<keyword evidence="5 8" id="KW-0418">Kinase</keyword>
<evidence type="ECO:0000313" key="13">
    <source>
        <dbReference type="EMBL" id="QHX44503.1"/>
    </source>
</evidence>
<dbReference type="PROSITE" id="PS00445">
    <property type="entry name" value="FGGY_KINASES_2"/>
    <property type="match status" value="1"/>
</dbReference>
<gene>
    <name evidence="8 10 13" type="primary">xylB</name>
    <name evidence="13" type="ORF">GWP43_06200</name>
</gene>
<dbReference type="EMBL" id="CP048020">
    <property type="protein sequence ID" value="QHX44503.1"/>
    <property type="molecule type" value="Genomic_DNA"/>
</dbReference>
<dbReference type="Gene3D" id="3.30.420.40">
    <property type="match status" value="2"/>
</dbReference>
<keyword evidence="3 8" id="KW-0808">Transferase</keyword>
<keyword evidence="7 8" id="KW-0119">Carbohydrate metabolism</keyword>
<evidence type="ECO:0000256" key="5">
    <source>
        <dbReference type="ARBA" id="ARBA00022777"/>
    </source>
</evidence>
<dbReference type="InterPro" id="IPR018485">
    <property type="entry name" value="FGGY_C"/>
</dbReference>
<organism evidence="13">
    <name type="scientific">Treponema vincentii</name>
    <dbReference type="NCBI Taxonomy" id="69710"/>
    <lineage>
        <taxon>Bacteria</taxon>
        <taxon>Pseudomonadati</taxon>
        <taxon>Spirochaetota</taxon>
        <taxon>Spirochaetia</taxon>
        <taxon>Spirochaetales</taxon>
        <taxon>Treponemataceae</taxon>
        <taxon>Treponema</taxon>
    </lineage>
</organism>
<evidence type="ECO:0000256" key="2">
    <source>
        <dbReference type="ARBA" id="ARBA00022629"/>
    </source>
</evidence>
<dbReference type="PROSITE" id="PS00933">
    <property type="entry name" value="FGGY_KINASES_1"/>
    <property type="match status" value="1"/>
</dbReference>
<proteinExistence type="inferred from homology"/>
<feature type="binding site" evidence="8">
    <location>
        <begin position="79"/>
        <end position="80"/>
    </location>
    <ligand>
        <name>substrate</name>
    </ligand>
</feature>
<evidence type="ECO:0000256" key="1">
    <source>
        <dbReference type="ARBA" id="ARBA00009156"/>
    </source>
</evidence>